<evidence type="ECO:0000256" key="21">
    <source>
        <dbReference type="RuleBase" id="RU361193"/>
    </source>
</evidence>
<keyword evidence="5 22" id="KW-0812">Transmembrane</keyword>
<feature type="binding site" evidence="19">
    <location>
        <position position="525"/>
    </location>
    <ligand>
        <name>Ca(2+)</name>
        <dbReference type="ChEBI" id="CHEBI:29108"/>
    </ligand>
</feature>
<dbReference type="PROSITE" id="PS51257">
    <property type="entry name" value="PROKAR_LIPOPROTEIN"/>
    <property type="match status" value="1"/>
</dbReference>
<evidence type="ECO:0000256" key="22">
    <source>
        <dbReference type="SAM" id="Phobius"/>
    </source>
</evidence>
<feature type="active site" evidence="18">
    <location>
        <position position="303"/>
    </location>
</feature>
<evidence type="ECO:0000256" key="1">
    <source>
        <dbReference type="ARBA" id="ARBA00001913"/>
    </source>
</evidence>
<protein>
    <recommendedName>
        <fullName evidence="21">alpha-1,2-Mannosidase</fullName>
        <ecNumber evidence="21">3.2.1.-</ecNumber>
    </recommendedName>
</protein>
<dbReference type="PANTHER" id="PTHR11742">
    <property type="entry name" value="MANNOSYL-OLIGOSACCHARIDE ALPHA-1,2-MANNOSIDASE-RELATED"/>
    <property type="match status" value="1"/>
</dbReference>
<dbReference type="GO" id="GO:0046872">
    <property type="term" value="F:metal ion binding"/>
    <property type="evidence" value="ECO:0007669"/>
    <property type="project" value="UniProtKB-KW"/>
</dbReference>
<dbReference type="Pfam" id="PF01532">
    <property type="entry name" value="Glyco_hydro_47"/>
    <property type="match status" value="1"/>
</dbReference>
<evidence type="ECO:0000256" key="2">
    <source>
        <dbReference type="ARBA" id="ARBA00004323"/>
    </source>
</evidence>
<evidence type="ECO:0000313" key="24">
    <source>
        <dbReference type="Proteomes" id="UP001620626"/>
    </source>
</evidence>
<evidence type="ECO:0000256" key="16">
    <source>
        <dbReference type="ARBA" id="ARBA00047669"/>
    </source>
</evidence>
<organism evidence="23 24">
    <name type="scientific">Heterodera trifolii</name>
    <dbReference type="NCBI Taxonomy" id="157864"/>
    <lineage>
        <taxon>Eukaryota</taxon>
        <taxon>Metazoa</taxon>
        <taxon>Ecdysozoa</taxon>
        <taxon>Nematoda</taxon>
        <taxon>Chromadorea</taxon>
        <taxon>Rhabditida</taxon>
        <taxon>Tylenchina</taxon>
        <taxon>Tylenchomorpha</taxon>
        <taxon>Tylenchoidea</taxon>
        <taxon>Heteroderidae</taxon>
        <taxon>Heteroderinae</taxon>
        <taxon>Heterodera</taxon>
    </lineage>
</organism>
<keyword evidence="7 21" id="KW-0378">Hydrolase</keyword>
<dbReference type="Gene3D" id="1.50.10.10">
    <property type="match status" value="1"/>
</dbReference>
<dbReference type="InterPro" id="IPR001382">
    <property type="entry name" value="Glyco_hydro_47"/>
</dbReference>
<accession>A0ABD2HUQ8</accession>
<comment type="caution">
    <text evidence="23">The sequence shown here is derived from an EMBL/GenBank/DDBJ whole genome shotgun (WGS) entry which is preliminary data.</text>
</comment>
<gene>
    <name evidence="23" type="ORF">niasHT_036568</name>
</gene>
<keyword evidence="9" id="KW-0735">Signal-anchor</keyword>
<keyword evidence="6 19" id="KW-0479">Metal-binding</keyword>
<comment type="cofactor">
    <cofactor evidence="1 19">
        <name>Ca(2+)</name>
        <dbReference type="ChEBI" id="CHEBI:29108"/>
    </cofactor>
</comment>
<evidence type="ECO:0000256" key="18">
    <source>
        <dbReference type="PIRSR" id="PIRSR601382-1"/>
    </source>
</evidence>
<evidence type="ECO:0000256" key="3">
    <source>
        <dbReference type="ARBA" id="ARBA00004922"/>
    </source>
</evidence>
<sequence length="540" mass="62034">MGLRFYEKYFVLFGAFIGGCFLFSGVLFYFGSDRINTAPELQNRIVNPKVRNVHDSQSIKQMEDRLGFASNLNVSMKENERRRSFTRNMMKFAWSNYVRYAWGENELRPIAKIGHSGSVFGRAPVGATIIDALDTLYIMGMNKEFDQARDWVAQNFNLKESLSDLSVFETNIRFVGGLLSAYALTKDQMFLNKARDVADLLMPSFNSSPFGIPMSLINLRTGRTGNYGWASGGCSILSEFGSLELEFNYLSRLTGNQTYMSKCARVREYVIELQKPDGLYPNYLNPQTGKWCQKHVSVGALGDSFYEYLLKIWIFNGKRDDHLKEAYRNAIKAIEEKLLHKSPQNNLWYFAEMKSSRIEHKMDHLACFIAGMFALQSLQENDEATRVNTLKLAEQIGHTCHESYRKTVTGIGPEAFRFSSDAEAQATRISEAYYILRPEAVEGWFYLWRATGDEKYREWCWEAAQAIERHCRVEAGYSGIRNVNAQQIEHDDVQQSFFLAETLKYLFLIFSDSTEIPLDQWVFNTEAHPFPIAHSAQQVQ</sequence>
<feature type="transmembrane region" description="Helical" evidence="22">
    <location>
        <begin position="9"/>
        <end position="30"/>
    </location>
</feature>
<evidence type="ECO:0000256" key="6">
    <source>
        <dbReference type="ARBA" id="ARBA00022723"/>
    </source>
</evidence>
<evidence type="ECO:0000256" key="14">
    <source>
        <dbReference type="ARBA" id="ARBA00023180"/>
    </source>
</evidence>
<evidence type="ECO:0000256" key="4">
    <source>
        <dbReference type="ARBA" id="ARBA00007658"/>
    </source>
</evidence>
<keyword evidence="11" id="KW-0333">Golgi apparatus</keyword>
<evidence type="ECO:0000256" key="15">
    <source>
        <dbReference type="ARBA" id="ARBA00023295"/>
    </source>
</evidence>
<evidence type="ECO:0000256" key="10">
    <source>
        <dbReference type="ARBA" id="ARBA00022989"/>
    </source>
</evidence>
<comment type="subcellular location">
    <subcellularLocation>
        <location evidence="2">Golgi apparatus membrane</location>
        <topology evidence="2">Single-pass type II membrane protein</topology>
    </subcellularLocation>
</comment>
<feature type="active site" description="Proton donor" evidence="18">
    <location>
        <position position="414"/>
    </location>
</feature>
<comment type="pathway">
    <text evidence="3">Protein modification; protein glycosylation.</text>
</comment>
<keyword evidence="10 22" id="KW-1133">Transmembrane helix</keyword>
<keyword evidence="12 22" id="KW-0472">Membrane</keyword>
<evidence type="ECO:0000256" key="17">
    <source>
        <dbReference type="ARBA" id="ARBA00048605"/>
    </source>
</evidence>
<evidence type="ECO:0000313" key="23">
    <source>
        <dbReference type="EMBL" id="KAL3072074.1"/>
    </source>
</evidence>
<feature type="active site" description="Proton donor" evidence="18">
    <location>
        <position position="169"/>
    </location>
</feature>
<dbReference type="EMBL" id="JBICBT010001347">
    <property type="protein sequence ID" value="KAL3072074.1"/>
    <property type="molecule type" value="Genomic_DNA"/>
</dbReference>
<evidence type="ECO:0000256" key="12">
    <source>
        <dbReference type="ARBA" id="ARBA00023136"/>
    </source>
</evidence>
<evidence type="ECO:0000256" key="8">
    <source>
        <dbReference type="ARBA" id="ARBA00022837"/>
    </source>
</evidence>
<keyword evidence="15 21" id="KW-0326">Glycosidase</keyword>
<comment type="similarity">
    <text evidence="4 21">Belongs to the glycosyl hydrolase 47 family.</text>
</comment>
<evidence type="ECO:0000256" key="7">
    <source>
        <dbReference type="ARBA" id="ARBA00022801"/>
    </source>
</evidence>
<comment type="catalytic activity">
    <reaction evidence="17">
        <text>N(4)-(alpha-D-Man-(1-&gt;2)-alpha-D-Man-(1-&gt;2)-alpha-D-Man-(1-&gt;3)-[alpha-D-Man-(1-&gt;2)-alpha-D-Man-(1-&gt;3)-[alpha-D-Man-(1-&gt;2)-alpha-D-Man-(1-&gt;6)]-alpha-D-Man-(1-&gt;6)]-beta-D-Man-(1-&gt;4)-beta-D-GlcNAc-(1-&gt;4)-beta-D-GlcNAc)-L-asparaginyl-[protein] (N-glucan mannose isomer 9A1,2,3B1,2,3) + 4 H2O = N(4)-(alpha-D-Man-(1-&gt;3)-[alpha-D-Man-(1-&gt;3)-[alpha-D-Man-(1-&gt;6)]-alpha-D-Man-(1-&gt;6)]-beta-D-Man-(1-&gt;4)-beta-D-GlcNAc-(1-&gt;4)-beta-D-GlcNAc)-L-asparaginyl-[protein] (N-glucan mannose isomer 5A1,2) + 4 beta-D-mannose</text>
        <dbReference type="Rhea" id="RHEA:56008"/>
        <dbReference type="Rhea" id="RHEA-COMP:14356"/>
        <dbReference type="Rhea" id="RHEA-COMP:14367"/>
        <dbReference type="ChEBI" id="CHEBI:15377"/>
        <dbReference type="ChEBI" id="CHEBI:28563"/>
        <dbReference type="ChEBI" id="CHEBI:59087"/>
        <dbReference type="ChEBI" id="CHEBI:139493"/>
        <dbReference type="EC" id="3.2.1.113"/>
    </reaction>
</comment>
<name>A0ABD2HUQ8_9BILA</name>
<keyword evidence="8 19" id="KW-0106">Calcium</keyword>
<feature type="active site" evidence="18">
    <location>
        <position position="439"/>
    </location>
</feature>
<evidence type="ECO:0000256" key="19">
    <source>
        <dbReference type="PIRSR" id="PIRSR601382-2"/>
    </source>
</evidence>
<keyword evidence="14" id="KW-0325">Glycoprotein</keyword>
<comment type="catalytic activity">
    <reaction evidence="16">
        <text>N(4)-(alpha-D-Man-(1-&gt;2)-alpha-D-Man-(1-&gt;2)-alpha-D-Man-(1-&gt;3)-[alpha-D-Man-(1-&gt;3)-[alpha-D-Man-(1-&gt;2)-alpha-D-Man-(1-&gt;6)]-alpha-D-Man-(1-&gt;6)]-beta-D-Man-(1-&gt;4)-beta-D-GlcNAc-(1-&gt;4)-beta-D-GlcNAc)-L-asparaginyl-[protein] (N-glucan mannose isomer 8A1,2,3B1,3) + 3 H2O = N(4)-(alpha-D-Man-(1-&gt;3)-[alpha-D-Man-(1-&gt;3)-[alpha-D-Man-(1-&gt;6)]-alpha-D-Man-(1-&gt;6)]-beta-D-Man-(1-&gt;4)-beta-D-GlcNAc-(1-&gt;4)-beta-D-GlcNAc)-L-asparaginyl-[protein] (N-glucan mannose isomer 5A1,2) + 3 beta-D-mannose</text>
        <dbReference type="Rhea" id="RHEA:56028"/>
        <dbReference type="Rhea" id="RHEA-COMP:14358"/>
        <dbReference type="Rhea" id="RHEA-COMP:14367"/>
        <dbReference type="ChEBI" id="CHEBI:15377"/>
        <dbReference type="ChEBI" id="CHEBI:28563"/>
        <dbReference type="ChEBI" id="CHEBI:59087"/>
        <dbReference type="ChEBI" id="CHEBI:60628"/>
        <dbReference type="EC" id="3.2.1.113"/>
    </reaction>
</comment>
<feature type="disulfide bond" evidence="20">
    <location>
        <begin position="367"/>
        <end position="400"/>
    </location>
</feature>
<dbReference type="InterPro" id="IPR012341">
    <property type="entry name" value="6hp_glycosidase-like_sf"/>
</dbReference>
<dbReference type="GO" id="GO:0000139">
    <property type="term" value="C:Golgi membrane"/>
    <property type="evidence" value="ECO:0007669"/>
    <property type="project" value="UniProtKB-SubCell"/>
</dbReference>
<dbReference type="AlphaFoldDB" id="A0ABD2HUQ8"/>
<evidence type="ECO:0000256" key="5">
    <source>
        <dbReference type="ARBA" id="ARBA00022692"/>
    </source>
</evidence>
<evidence type="ECO:0000256" key="13">
    <source>
        <dbReference type="ARBA" id="ARBA00023157"/>
    </source>
</evidence>
<dbReference type="GO" id="GO:0006491">
    <property type="term" value="P:N-glycan processing"/>
    <property type="evidence" value="ECO:0007669"/>
    <property type="project" value="UniProtKB-ARBA"/>
</dbReference>
<dbReference type="GO" id="GO:0004571">
    <property type="term" value="F:mannosyl-oligosaccharide 1,2-alpha-mannosidase activity"/>
    <property type="evidence" value="ECO:0007669"/>
    <property type="project" value="UniProtKB-EC"/>
</dbReference>
<dbReference type="PRINTS" id="PR00747">
    <property type="entry name" value="GLYHDRLASE47"/>
</dbReference>
<keyword evidence="24" id="KW-1185">Reference proteome</keyword>
<dbReference type="InterPro" id="IPR050749">
    <property type="entry name" value="Glycosyl_Hydrolase_47"/>
</dbReference>
<proteinExistence type="inferred from homology"/>
<dbReference type="InterPro" id="IPR036026">
    <property type="entry name" value="Seven-hairpin_glycosidases"/>
</dbReference>
<evidence type="ECO:0000256" key="11">
    <source>
        <dbReference type="ARBA" id="ARBA00023034"/>
    </source>
</evidence>
<keyword evidence="13 20" id="KW-1015">Disulfide bond</keyword>
<dbReference type="Proteomes" id="UP001620626">
    <property type="component" value="Unassembled WGS sequence"/>
</dbReference>
<evidence type="ECO:0000256" key="9">
    <source>
        <dbReference type="ARBA" id="ARBA00022968"/>
    </source>
</evidence>
<dbReference type="FunFam" id="1.50.10.10:FF:000017">
    <property type="entry name" value="alpha-1,2-Mannosidase"/>
    <property type="match status" value="1"/>
</dbReference>
<dbReference type="EC" id="3.2.1.-" evidence="21"/>
<dbReference type="PANTHER" id="PTHR11742:SF6">
    <property type="entry name" value="MANNOSYL-OLIGOSACCHARIDE ALPHA-1,2-MANNOSIDASE IA-RELATED"/>
    <property type="match status" value="1"/>
</dbReference>
<evidence type="ECO:0000256" key="20">
    <source>
        <dbReference type="PIRSR" id="PIRSR601382-3"/>
    </source>
</evidence>
<dbReference type="SUPFAM" id="SSF48225">
    <property type="entry name" value="Seven-hairpin glycosidases"/>
    <property type="match status" value="1"/>
</dbReference>
<reference evidence="23 24" key="1">
    <citation type="submission" date="2024-10" db="EMBL/GenBank/DDBJ databases">
        <authorList>
            <person name="Kim D."/>
        </authorList>
    </citation>
    <scope>NUCLEOTIDE SEQUENCE [LARGE SCALE GENOMIC DNA]</scope>
    <source>
        <strain evidence="23">BH-2024</strain>
    </source>
</reference>